<evidence type="ECO:0000313" key="3">
    <source>
        <dbReference type="RefSeq" id="XP_033582790.1"/>
    </source>
</evidence>
<reference evidence="1 3" key="1">
    <citation type="journal article" date="2020" name="Stud. Mycol.">
        <title>101 Dothideomycetes genomes: a test case for predicting lifestyles and emergence of pathogens.</title>
        <authorList>
            <person name="Haridas S."/>
            <person name="Albert R."/>
            <person name="Binder M."/>
            <person name="Bloem J."/>
            <person name="Labutti K."/>
            <person name="Salamov A."/>
            <person name="Andreopoulos B."/>
            <person name="Baker S."/>
            <person name="Barry K."/>
            <person name="Bills G."/>
            <person name="Bluhm B."/>
            <person name="Cannon C."/>
            <person name="Castanera R."/>
            <person name="Culley D."/>
            <person name="Daum C."/>
            <person name="Ezra D."/>
            <person name="Gonzalez J."/>
            <person name="Henrissat B."/>
            <person name="Kuo A."/>
            <person name="Liang C."/>
            <person name="Lipzen A."/>
            <person name="Lutzoni F."/>
            <person name="Magnuson J."/>
            <person name="Mondo S."/>
            <person name="Nolan M."/>
            <person name="Ohm R."/>
            <person name="Pangilinan J."/>
            <person name="Park H.-J."/>
            <person name="Ramirez L."/>
            <person name="Alfaro M."/>
            <person name="Sun H."/>
            <person name="Tritt A."/>
            <person name="Yoshinaga Y."/>
            <person name="Zwiers L.-H."/>
            <person name="Turgeon B."/>
            <person name="Goodwin S."/>
            <person name="Spatafora J."/>
            <person name="Crous P."/>
            <person name="Grigoriev I."/>
        </authorList>
    </citation>
    <scope>NUCLEOTIDE SEQUENCE</scope>
    <source>
        <strain evidence="1 3">CBS 304.34</strain>
    </source>
</reference>
<dbReference type="RefSeq" id="XP_033582790.1">
    <property type="nucleotide sequence ID" value="XM_033718767.1"/>
</dbReference>
<evidence type="ECO:0000313" key="1">
    <source>
        <dbReference type="EMBL" id="KAF2815826.1"/>
    </source>
</evidence>
<keyword evidence="2" id="KW-1185">Reference proteome</keyword>
<organism evidence="1">
    <name type="scientific">Mytilinidion resinicola</name>
    <dbReference type="NCBI Taxonomy" id="574789"/>
    <lineage>
        <taxon>Eukaryota</taxon>
        <taxon>Fungi</taxon>
        <taxon>Dikarya</taxon>
        <taxon>Ascomycota</taxon>
        <taxon>Pezizomycotina</taxon>
        <taxon>Dothideomycetes</taxon>
        <taxon>Pleosporomycetidae</taxon>
        <taxon>Mytilinidiales</taxon>
        <taxon>Mytilinidiaceae</taxon>
        <taxon>Mytilinidion</taxon>
    </lineage>
</organism>
<gene>
    <name evidence="1 3" type="ORF">BDZ99DRAFT_457780</name>
</gene>
<name>A0A6A6Z418_9PEZI</name>
<reference evidence="3" key="3">
    <citation type="submission" date="2025-04" db="UniProtKB">
        <authorList>
            <consortium name="RefSeq"/>
        </authorList>
    </citation>
    <scope>IDENTIFICATION</scope>
    <source>
        <strain evidence="3">CBS 304.34</strain>
    </source>
</reference>
<dbReference type="AlphaFoldDB" id="A0A6A6Z418"/>
<dbReference type="Proteomes" id="UP000504636">
    <property type="component" value="Unplaced"/>
</dbReference>
<sequence>MRRAMYAFITGTGSLLHMWSFTQADELLDRLYRPMLEPDPMTIADCFIIVAMGSHCDLDYFPDELRQVLDVSSTIQLEEVVAKVDYLRTMRLLLSM</sequence>
<dbReference type="OrthoDB" id="1919336at2759"/>
<accession>A0A6A6Z418</accession>
<reference evidence="3" key="2">
    <citation type="submission" date="2020-04" db="EMBL/GenBank/DDBJ databases">
        <authorList>
            <consortium name="NCBI Genome Project"/>
        </authorList>
    </citation>
    <scope>NUCLEOTIDE SEQUENCE</scope>
    <source>
        <strain evidence="3">CBS 304.34</strain>
    </source>
</reference>
<protein>
    <submittedName>
        <fullName evidence="1 3">Uncharacterized protein</fullName>
    </submittedName>
</protein>
<proteinExistence type="predicted"/>
<dbReference type="GeneID" id="54459660"/>
<evidence type="ECO:0000313" key="2">
    <source>
        <dbReference type="Proteomes" id="UP000504636"/>
    </source>
</evidence>
<dbReference type="EMBL" id="MU003693">
    <property type="protein sequence ID" value="KAF2815826.1"/>
    <property type="molecule type" value="Genomic_DNA"/>
</dbReference>